<accession>A0A0K9P7D2</accession>
<protein>
    <recommendedName>
        <fullName evidence="9">TF-B3 domain-containing protein</fullName>
    </recommendedName>
</protein>
<name>A0A0K9P7D2_ZOSMR</name>
<evidence type="ECO:0000256" key="6">
    <source>
        <dbReference type="SAM" id="MobiDB-lite"/>
    </source>
</evidence>
<keyword evidence="5" id="KW-0539">Nucleus</keyword>
<dbReference type="Gene3D" id="2.40.330.10">
    <property type="entry name" value="DNA-binding pseudobarrel domain"/>
    <property type="match status" value="1"/>
</dbReference>
<keyword evidence="4" id="KW-0804">Transcription</keyword>
<evidence type="ECO:0000256" key="4">
    <source>
        <dbReference type="ARBA" id="ARBA00023163"/>
    </source>
</evidence>
<organism evidence="7 8">
    <name type="scientific">Zostera marina</name>
    <name type="common">Eelgrass</name>
    <dbReference type="NCBI Taxonomy" id="29655"/>
    <lineage>
        <taxon>Eukaryota</taxon>
        <taxon>Viridiplantae</taxon>
        <taxon>Streptophyta</taxon>
        <taxon>Embryophyta</taxon>
        <taxon>Tracheophyta</taxon>
        <taxon>Spermatophyta</taxon>
        <taxon>Magnoliopsida</taxon>
        <taxon>Liliopsida</taxon>
        <taxon>Zosteraceae</taxon>
        <taxon>Zostera</taxon>
    </lineage>
</organism>
<feature type="region of interest" description="Disordered" evidence="6">
    <location>
        <begin position="122"/>
        <end position="174"/>
    </location>
</feature>
<evidence type="ECO:0008006" key="9">
    <source>
        <dbReference type="Google" id="ProtNLM"/>
    </source>
</evidence>
<dbReference type="AlphaFoldDB" id="A0A0K9P7D2"/>
<dbReference type="OrthoDB" id="1688597at2759"/>
<evidence type="ECO:0000256" key="5">
    <source>
        <dbReference type="ARBA" id="ARBA00023242"/>
    </source>
</evidence>
<dbReference type="InterPro" id="IPR044837">
    <property type="entry name" value="REM16-like"/>
</dbReference>
<dbReference type="GO" id="GO:0005634">
    <property type="term" value="C:nucleus"/>
    <property type="evidence" value="ECO:0007669"/>
    <property type="project" value="UniProtKB-SubCell"/>
</dbReference>
<dbReference type="EMBL" id="LFYR01001087">
    <property type="protein sequence ID" value="KMZ64919.1"/>
    <property type="molecule type" value="Genomic_DNA"/>
</dbReference>
<dbReference type="PANTHER" id="PTHR31391">
    <property type="entry name" value="B3 DOMAIN-CONTAINING PROTEIN OS11G0197600-RELATED"/>
    <property type="match status" value="1"/>
</dbReference>
<comment type="subcellular location">
    <subcellularLocation>
        <location evidence="1">Nucleus</location>
    </subcellularLocation>
</comment>
<dbReference type="Proteomes" id="UP000036987">
    <property type="component" value="Unassembled WGS sequence"/>
</dbReference>
<proteinExistence type="predicted"/>
<dbReference type="InterPro" id="IPR015300">
    <property type="entry name" value="DNA-bd_pseudobarrel_sf"/>
</dbReference>
<evidence type="ECO:0000256" key="3">
    <source>
        <dbReference type="ARBA" id="ARBA00023125"/>
    </source>
</evidence>
<comment type="caution">
    <text evidence="7">The sequence shown here is derived from an EMBL/GenBank/DDBJ whole genome shotgun (WGS) entry which is preliminary data.</text>
</comment>
<dbReference type="SUPFAM" id="SSF101936">
    <property type="entry name" value="DNA-binding pseudobarrel domain"/>
    <property type="match status" value="1"/>
</dbReference>
<dbReference type="PANTHER" id="PTHR31391:SF64">
    <property type="entry name" value="B3 DOMAIN-CONTAINING PROTEIN OS06G0112300"/>
    <property type="match status" value="1"/>
</dbReference>
<dbReference type="GO" id="GO:0003677">
    <property type="term" value="F:DNA binding"/>
    <property type="evidence" value="ECO:0007669"/>
    <property type="project" value="UniProtKB-KW"/>
</dbReference>
<evidence type="ECO:0000313" key="8">
    <source>
        <dbReference type="Proteomes" id="UP000036987"/>
    </source>
</evidence>
<keyword evidence="2" id="KW-0805">Transcription regulation</keyword>
<gene>
    <name evidence="7" type="ORF">ZOSMA_344G00090</name>
</gene>
<evidence type="ECO:0000256" key="1">
    <source>
        <dbReference type="ARBA" id="ARBA00004123"/>
    </source>
</evidence>
<reference evidence="8" key="1">
    <citation type="journal article" date="2016" name="Nature">
        <title>The genome of the seagrass Zostera marina reveals angiosperm adaptation to the sea.</title>
        <authorList>
            <person name="Olsen J.L."/>
            <person name="Rouze P."/>
            <person name="Verhelst B."/>
            <person name="Lin Y.-C."/>
            <person name="Bayer T."/>
            <person name="Collen J."/>
            <person name="Dattolo E."/>
            <person name="De Paoli E."/>
            <person name="Dittami S."/>
            <person name="Maumus F."/>
            <person name="Michel G."/>
            <person name="Kersting A."/>
            <person name="Lauritano C."/>
            <person name="Lohaus R."/>
            <person name="Toepel M."/>
            <person name="Tonon T."/>
            <person name="Vanneste K."/>
            <person name="Amirebrahimi M."/>
            <person name="Brakel J."/>
            <person name="Bostroem C."/>
            <person name="Chovatia M."/>
            <person name="Grimwood J."/>
            <person name="Jenkins J.W."/>
            <person name="Jueterbock A."/>
            <person name="Mraz A."/>
            <person name="Stam W.T."/>
            <person name="Tice H."/>
            <person name="Bornberg-Bauer E."/>
            <person name="Green P.J."/>
            <person name="Pearson G.A."/>
            <person name="Procaccini G."/>
            <person name="Duarte C.M."/>
            <person name="Schmutz J."/>
            <person name="Reusch T.B.H."/>
            <person name="Van de Peer Y."/>
        </authorList>
    </citation>
    <scope>NUCLEOTIDE SEQUENCE [LARGE SCALE GENOMIC DNA]</scope>
    <source>
        <strain evidence="8">cv. Finnish</strain>
    </source>
</reference>
<keyword evidence="8" id="KW-1185">Reference proteome</keyword>
<evidence type="ECO:0000256" key="2">
    <source>
        <dbReference type="ARBA" id="ARBA00023015"/>
    </source>
</evidence>
<feature type="compositionally biased region" description="Acidic residues" evidence="6">
    <location>
        <begin position="129"/>
        <end position="165"/>
    </location>
</feature>
<evidence type="ECO:0000313" key="7">
    <source>
        <dbReference type="EMBL" id="KMZ64919.1"/>
    </source>
</evidence>
<sequence length="277" mass="32188">MYLLDTFTLPIPRRFLRATDLVEAGYIESYVPNSKDTFLVKIHKEGKKYIMYGRGWRLFVEKECLMNDIVVEFLYYPSIRKTIIALVTRYGVPASFIDGFVRAPMKLPPFFQRPLLLIPIKEAPVQENTEQEEDDEELEEEGEEEGEEGGGEEGEDEVYFSEPNDESSHEEDNRLDMEWTTTLTKSHVLGMNPYLTLPKKLSPEKLFKVGDPVYILAHPDRLFVSKISTFHSHCHTGYRLQTGWKAFVKELELEVGDQCVFQIMFRIKLSIFRKADV</sequence>
<keyword evidence="3" id="KW-0238">DNA-binding</keyword>